<dbReference type="SUPFAM" id="SSF53649">
    <property type="entry name" value="Alkaline phosphatase-like"/>
    <property type="match status" value="1"/>
</dbReference>
<feature type="domain" description="Sulfatase N-terminal" evidence="6">
    <location>
        <begin position="28"/>
        <end position="307"/>
    </location>
</feature>
<reference evidence="8" key="1">
    <citation type="journal article" date="2019" name="Int. J. Syst. Evol. Microbiol.">
        <title>The Global Catalogue of Microorganisms (GCM) 10K type strain sequencing project: providing services to taxonomists for standard genome sequencing and annotation.</title>
        <authorList>
            <consortium name="The Broad Institute Genomics Platform"/>
            <consortium name="The Broad Institute Genome Sequencing Center for Infectious Disease"/>
            <person name="Wu L."/>
            <person name="Ma J."/>
        </authorList>
    </citation>
    <scope>NUCLEOTIDE SEQUENCE [LARGE SCALE GENOMIC DNA]</scope>
    <source>
        <strain evidence="8">CECT 9128</strain>
    </source>
</reference>
<dbReference type="PANTHER" id="PTHR42693">
    <property type="entry name" value="ARYLSULFATASE FAMILY MEMBER"/>
    <property type="match status" value="1"/>
</dbReference>
<sequence length="570" mass="65907">MSKRLFKPLIVIAILLVNNMFSQQNERPNIVWITCEDISPYIAAFGDEVIKTPNIDKLAEEGVKYTSTYTVAGVCSPSRAGIITGMHPISTGAQHMRTKAIEAKFMPEGVPMYDAVLPAEVKAFPEYLRKEGYYTTNNMKEDYQFKAPVTVWDESSSAASYKYRDKDQPFFSVYNLFITHESQVMEYPETLTVDPDDVEEEIPAYYEDSPTVRKDFANLLTHIEMMDAQVGELIAQLKEDGLYENSYIFFFSDHGGNLPWMKREILERGTHIPFVVKYPKGDHAQTEVKDLTSSIDFAPTVLSIAGIEPPEYLQGQAFIGEYASENKRDYVYAARDRMDAQYDRVRSVRDDNFRYIYNYHPELPKYQDLNYRKGIPLMQEILDKKEAGKITNPYLADWFEPTKPVEELYNVSEDPDEVHNLAENPEYQDKLKEMRLAYLDWVSRVGDLSYMSEPEMVKEYMWKGNGEAPQTKPVEIIQAKDGIHLVAQTPGTSIGYRIVKKSDKEEKSEHVVKSWDYEIIFKMKSEGDLVETPKRWKVYDSQTLKLKKGERLEINAMRIGYKPYKTEFVK</sequence>
<keyword evidence="2" id="KW-0479">Metal-binding</keyword>
<name>A0ABV8HAP7_9FLAO</name>
<comment type="caution">
    <text evidence="7">The sequence shown here is derived from an EMBL/GenBank/DDBJ whole genome shotgun (WGS) entry which is preliminary data.</text>
</comment>
<dbReference type="Gene3D" id="3.40.720.10">
    <property type="entry name" value="Alkaline Phosphatase, subunit A"/>
    <property type="match status" value="1"/>
</dbReference>
<proteinExistence type="inferred from homology"/>
<organism evidence="7 8">
    <name type="scientific">Zunongwangia endophytica</name>
    <dbReference type="NCBI Taxonomy" id="1808945"/>
    <lineage>
        <taxon>Bacteria</taxon>
        <taxon>Pseudomonadati</taxon>
        <taxon>Bacteroidota</taxon>
        <taxon>Flavobacteriia</taxon>
        <taxon>Flavobacteriales</taxon>
        <taxon>Flavobacteriaceae</taxon>
        <taxon>Zunongwangia</taxon>
    </lineage>
</organism>
<evidence type="ECO:0000256" key="1">
    <source>
        <dbReference type="ARBA" id="ARBA00008779"/>
    </source>
</evidence>
<dbReference type="EMBL" id="JBHSAS010000006">
    <property type="protein sequence ID" value="MFC4027359.1"/>
    <property type="molecule type" value="Genomic_DNA"/>
</dbReference>
<dbReference type="InterPro" id="IPR017850">
    <property type="entry name" value="Alkaline_phosphatase_core_sf"/>
</dbReference>
<protein>
    <submittedName>
        <fullName evidence="7">Sulfatase</fullName>
    </submittedName>
</protein>
<feature type="signal peptide" evidence="5">
    <location>
        <begin position="1"/>
        <end position="22"/>
    </location>
</feature>
<dbReference type="PROSITE" id="PS00523">
    <property type="entry name" value="SULFATASE_1"/>
    <property type="match status" value="1"/>
</dbReference>
<gene>
    <name evidence="7" type="ORF">ACFOS1_08080</name>
</gene>
<dbReference type="Pfam" id="PF00884">
    <property type="entry name" value="Sulfatase"/>
    <property type="match status" value="1"/>
</dbReference>
<dbReference type="InterPro" id="IPR000917">
    <property type="entry name" value="Sulfatase_N"/>
</dbReference>
<dbReference type="PANTHER" id="PTHR42693:SF53">
    <property type="entry name" value="ENDO-4-O-SULFATASE"/>
    <property type="match status" value="1"/>
</dbReference>
<keyword evidence="3" id="KW-0378">Hydrolase</keyword>
<accession>A0ABV8HAP7</accession>
<comment type="similarity">
    <text evidence="1">Belongs to the sulfatase family.</text>
</comment>
<dbReference type="InterPro" id="IPR050738">
    <property type="entry name" value="Sulfatase"/>
</dbReference>
<keyword evidence="4" id="KW-0106">Calcium</keyword>
<evidence type="ECO:0000313" key="7">
    <source>
        <dbReference type="EMBL" id="MFC4027359.1"/>
    </source>
</evidence>
<evidence type="ECO:0000256" key="5">
    <source>
        <dbReference type="SAM" id="SignalP"/>
    </source>
</evidence>
<evidence type="ECO:0000313" key="8">
    <source>
        <dbReference type="Proteomes" id="UP001595793"/>
    </source>
</evidence>
<dbReference type="Proteomes" id="UP001595793">
    <property type="component" value="Unassembled WGS sequence"/>
</dbReference>
<dbReference type="InterPro" id="IPR024607">
    <property type="entry name" value="Sulfatase_CS"/>
</dbReference>
<evidence type="ECO:0000256" key="3">
    <source>
        <dbReference type="ARBA" id="ARBA00022801"/>
    </source>
</evidence>
<feature type="chain" id="PRO_5045456033" evidence="5">
    <location>
        <begin position="23"/>
        <end position="570"/>
    </location>
</feature>
<keyword evidence="8" id="KW-1185">Reference proteome</keyword>
<evidence type="ECO:0000256" key="4">
    <source>
        <dbReference type="ARBA" id="ARBA00022837"/>
    </source>
</evidence>
<keyword evidence="5" id="KW-0732">Signal</keyword>
<dbReference type="RefSeq" id="WP_290234331.1">
    <property type="nucleotide sequence ID" value="NZ_JAUFPZ010000002.1"/>
</dbReference>
<evidence type="ECO:0000259" key="6">
    <source>
        <dbReference type="Pfam" id="PF00884"/>
    </source>
</evidence>
<evidence type="ECO:0000256" key="2">
    <source>
        <dbReference type="ARBA" id="ARBA00022723"/>
    </source>
</evidence>
<dbReference type="CDD" id="cd16027">
    <property type="entry name" value="SGSH"/>
    <property type="match status" value="1"/>
</dbReference>